<proteinExistence type="predicted"/>
<keyword evidence="2" id="KW-1185">Reference proteome</keyword>
<dbReference type="EMBL" id="CP144751">
    <property type="protein sequence ID" value="WVZ83746.1"/>
    <property type="molecule type" value="Genomic_DNA"/>
</dbReference>
<reference evidence="1 2" key="1">
    <citation type="submission" date="2024-02" db="EMBL/GenBank/DDBJ databases">
        <title>High-quality chromosome-scale genome assembly of Pensacola bahiagrass (Paspalum notatum Flugge var. saurae).</title>
        <authorList>
            <person name="Vega J.M."/>
            <person name="Podio M."/>
            <person name="Orjuela J."/>
            <person name="Siena L.A."/>
            <person name="Pessino S.C."/>
            <person name="Combes M.C."/>
            <person name="Mariac C."/>
            <person name="Albertini E."/>
            <person name="Pupilli F."/>
            <person name="Ortiz J.P.A."/>
            <person name="Leblanc O."/>
        </authorList>
    </citation>
    <scope>NUCLEOTIDE SEQUENCE [LARGE SCALE GENOMIC DNA]</scope>
    <source>
        <strain evidence="1">R1</strain>
        <tissue evidence="1">Leaf</tissue>
    </source>
</reference>
<organism evidence="1 2">
    <name type="scientific">Paspalum notatum var. saurae</name>
    <dbReference type="NCBI Taxonomy" id="547442"/>
    <lineage>
        <taxon>Eukaryota</taxon>
        <taxon>Viridiplantae</taxon>
        <taxon>Streptophyta</taxon>
        <taxon>Embryophyta</taxon>
        <taxon>Tracheophyta</taxon>
        <taxon>Spermatophyta</taxon>
        <taxon>Magnoliopsida</taxon>
        <taxon>Liliopsida</taxon>
        <taxon>Poales</taxon>
        <taxon>Poaceae</taxon>
        <taxon>PACMAD clade</taxon>
        <taxon>Panicoideae</taxon>
        <taxon>Andropogonodae</taxon>
        <taxon>Paspaleae</taxon>
        <taxon>Paspalinae</taxon>
        <taxon>Paspalum</taxon>
    </lineage>
</organism>
<evidence type="ECO:0000313" key="2">
    <source>
        <dbReference type="Proteomes" id="UP001341281"/>
    </source>
</evidence>
<gene>
    <name evidence="1" type="ORF">U9M48_030855</name>
</gene>
<sequence>MTLHGHRWLILRRWLTLRSPNSQYATPATPERPSDLHNTDVLILDHGYRFSAKETDSLP</sequence>
<protein>
    <submittedName>
        <fullName evidence="1">Uncharacterized protein</fullName>
    </submittedName>
</protein>
<accession>A0AAQ3U1K5</accession>
<evidence type="ECO:0000313" key="1">
    <source>
        <dbReference type="EMBL" id="WVZ83746.1"/>
    </source>
</evidence>
<dbReference type="AlphaFoldDB" id="A0AAQ3U1K5"/>
<dbReference type="Proteomes" id="UP001341281">
    <property type="component" value="Chromosome 07"/>
</dbReference>
<name>A0AAQ3U1K5_PASNO</name>